<dbReference type="GO" id="GO:0008422">
    <property type="term" value="F:beta-glucosidase activity"/>
    <property type="evidence" value="ECO:0007669"/>
    <property type="project" value="TreeGrafter"/>
</dbReference>
<dbReference type="GO" id="GO:0009986">
    <property type="term" value="C:cell surface"/>
    <property type="evidence" value="ECO:0007669"/>
    <property type="project" value="TreeGrafter"/>
</dbReference>
<keyword evidence="4 16" id="KW-0378">Hydrolase</keyword>
<dbReference type="Proteomes" id="UP000664466">
    <property type="component" value="Unassembled WGS sequence"/>
</dbReference>
<keyword evidence="17" id="KW-1185">Reference proteome</keyword>
<evidence type="ECO:0000256" key="1">
    <source>
        <dbReference type="ARBA" id="ARBA00004401"/>
    </source>
</evidence>
<dbReference type="GO" id="GO:0009251">
    <property type="term" value="P:glucan catabolic process"/>
    <property type="evidence" value="ECO:0007669"/>
    <property type="project" value="TreeGrafter"/>
</dbReference>
<evidence type="ECO:0000256" key="13">
    <source>
        <dbReference type="SAM" id="SignalP"/>
    </source>
</evidence>
<dbReference type="SUPFAM" id="SSF51445">
    <property type="entry name" value="(Trans)glycosidases"/>
    <property type="match status" value="1"/>
</dbReference>
<keyword evidence="13" id="KW-0732">Signal</keyword>
<dbReference type="Pfam" id="PF00150">
    <property type="entry name" value="Cellulase"/>
    <property type="match status" value="1"/>
</dbReference>
<feature type="chain" id="PRO_5032906154" description="Exo-1,3-beta-glucanase D" evidence="13">
    <location>
        <begin position="22"/>
        <end position="824"/>
    </location>
</feature>
<evidence type="ECO:0000256" key="12">
    <source>
        <dbReference type="ARBA" id="ARBA00041260"/>
    </source>
</evidence>
<evidence type="ECO:0000256" key="2">
    <source>
        <dbReference type="ARBA" id="ARBA00022475"/>
    </source>
</evidence>
<keyword evidence="2" id="KW-1003">Cell membrane</keyword>
<accession>A0A8B0SF40</accession>
<keyword evidence="6" id="KW-1133">Transmembrane helix</keyword>
<dbReference type="InterPro" id="IPR017853">
    <property type="entry name" value="GH"/>
</dbReference>
<dbReference type="PANTHER" id="PTHR31297">
    <property type="entry name" value="GLUCAN ENDO-1,6-BETA-GLUCOSIDASE B"/>
    <property type="match status" value="1"/>
</dbReference>
<reference evidence="16" key="2">
    <citation type="submission" date="2021-04" db="EMBL/GenBank/DDBJ databases">
        <title>Complete Genome and methylome analysis of Thiothrix fructosivorans ATCC 49748.</title>
        <authorList>
            <person name="Fomenkov A."/>
            <person name="Sun L."/>
            <person name="Vincze T."/>
            <person name="Grabovich M.Y."/>
            <person name="Roberts R.J."/>
        </authorList>
    </citation>
    <scope>NUCLEOTIDE SEQUENCE</scope>
    <source>
        <strain evidence="16">ATCC 49748</strain>
    </source>
</reference>
<evidence type="ECO:0000256" key="3">
    <source>
        <dbReference type="ARBA" id="ARBA00022692"/>
    </source>
</evidence>
<feature type="domain" description="Glycoside hydrolase family 5" evidence="14">
    <location>
        <begin position="229"/>
        <end position="474"/>
    </location>
</feature>
<comment type="function">
    <text evidence="11">Glucosidase involved in the degradation of cellulosic biomass. Active on lichenan.</text>
</comment>
<evidence type="ECO:0000256" key="6">
    <source>
        <dbReference type="ARBA" id="ARBA00022989"/>
    </source>
</evidence>
<dbReference type="InterPro" id="IPR001547">
    <property type="entry name" value="Glyco_hydro_5"/>
</dbReference>
<dbReference type="InterPro" id="IPR008979">
    <property type="entry name" value="Galactose-bd-like_sf"/>
</dbReference>
<keyword evidence="9" id="KW-0326">Glycosidase</keyword>
<reference evidence="15 17" key="1">
    <citation type="submission" date="2021-03" db="EMBL/GenBank/DDBJ databases">
        <title>Draft genome and methylome analysis of Thiotrix fructosivoruns ATCC 49748.</title>
        <authorList>
            <person name="Fomenkov A."/>
            <person name="Grabovich M.Y."/>
            <person name="Roberts R.J."/>
        </authorList>
    </citation>
    <scope>NUCLEOTIDE SEQUENCE [LARGE SCALE GENOMIC DNA]</scope>
    <source>
        <strain evidence="15 17">ATCC 49748</strain>
    </source>
</reference>
<comment type="subcellular location">
    <subcellularLocation>
        <location evidence="1">Cell membrane</location>
        <topology evidence="1">Single-pass type II membrane protein</topology>
    </subcellularLocation>
</comment>
<keyword evidence="10" id="KW-0961">Cell wall biogenesis/degradation</keyword>
<evidence type="ECO:0000256" key="11">
    <source>
        <dbReference type="ARBA" id="ARBA00037126"/>
    </source>
</evidence>
<dbReference type="GO" id="GO:0005576">
    <property type="term" value="C:extracellular region"/>
    <property type="evidence" value="ECO:0007669"/>
    <property type="project" value="TreeGrafter"/>
</dbReference>
<dbReference type="PANTHER" id="PTHR31297:SF34">
    <property type="entry name" value="GLUCAN 1,3-BETA-GLUCOSIDASE 2"/>
    <property type="match status" value="1"/>
</dbReference>
<dbReference type="GO" id="GO:0005886">
    <property type="term" value="C:plasma membrane"/>
    <property type="evidence" value="ECO:0007669"/>
    <property type="project" value="UniProtKB-SubCell"/>
</dbReference>
<proteinExistence type="predicted"/>
<keyword evidence="3" id="KW-0812">Transmembrane</keyword>
<evidence type="ECO:0000256" key="9">
    <source>
        <dbReference type="ARBA" id="ARBA00023295"/>
    </source>
</evidence>
<evidence type="ECO:0000313" key="15">
    <source>
        <dbReference type="EMBL" id="MBO0615189.1"/>
    </source>
</evidence>
<dbReference type="PROSITE" id="PS00659">
    <property type="entry name" value="GLYCOSYL_HYDROL_F5"/>
    <property type="match status" value="1"/>
</dbReference>
<dbReference type="InterPro" id="IPR050386">
    <property type="entry name" value="Glycosyl_hydrolase_5"/>
</dbReference>
<keyword evidence="5" id="KW-0735">Signal-anchor</keyword>
<keyword evidence="7" id="KW-0472">Membrane</keyword>
<dbReference type="GO" id="GO:0071555">
    <property type="term" value="P:cell wall organization"/>
    <property type="evidence" value="ECO:0007669"/>
    <property type="project" value="UniProtKB-KW"/>
</dbReference>
<dbReference type="Gene3D" id="3.20.20.80">
    <property type="entry name" value="Glycosidases"/>
    <property type="match status" value="1"/>
</dbReference>
<name>A0A8B0SF40_9GAMM</name>
<dbReference type="Gene3D" id="2.60.120.260">
    <property type="entry name" value="Galactose-binding domain-like"/>
    <property type="match status" value="1"/>
</dbReference>
<evidence type="ECO:0000259" key="14">
    <source>
        <dbReference type="Pfam" id="PF00150"/>
    </source>
</evidence>
<evidence type="ECO:0000256" key="5">
    <source>
        <dbReference type="ARBA" id="ARBA00022968"/>
    </source>
</evidence>
<evidence type="ECO:0000256" key="8">
    <source>
        <dbReference type="ARBA" id="ARBA00023180"/>
    </source>
</evidence>
<sequence length="824" mass="87795">MKHKTWFYTLPLTLAVQGALAGTNLITDGGFESGSLLWSGAGGSILTLNTAAAFSGQSGLKLLSANTYCINGALYTLNSAAFQKGKLYEFGARTRLGSGTTSADLRMGLIKNGAAPVYLDGYSATSKAYPDRWTRLFGAYLANVAPTDNLKLCISGGANIPTYLDDVFVRPLTTTEIGYQPPTTLDYAQLVQADGNRLVVGTAKTPLNVRGINVEAYNYGNDIAGAENAIDNFGWKNYDEQSFQDIAALGFNTVRLMMSFVVFEDNANPGVYKDEGWAWLDRNIQWAKKHNLRLLLDMHEPPGGAQLPNQLGLTATTQKRLEDLWVAIAQRYRNETTVLGYDLLNEPYTANWFAYAPTLINKIRAVDPNHLVYIQPSYHPNDLGVSGKMYPLPFDNMVYDVHFYDTFASSDTGTTPYAGSVAAFKSALANEFDAFYDASTDTFPYPLNSGEYGVVHQKYAGEKNLGAEQWMTDLSAAMDYYGINRHMFAYHENRFGLYSGWQTYPGESTTINVPMKVMIQALNNVPITSGTDSYPTTPNFPPKTAVLRSTAVESLPITIGGIDKQVPINIYSGTYSINGGVYTSTAGKIKNGDTVKIKHTSSANYATKVSTKVIIGGAVGYFTSITQDTTPNAFSFATQTGVSPSKPVDSASITVTGIDTATAISVSAGSLYSINGATFTSTAGTVKQGDTVVVRHTASASYSASVTTTLTIGGVKGTFKSTTAAKDTTPAAFSFTALTGVAPATVVESNAITVSGINAAATISITGTGASYSINGGAYISTAKTVVQGNTVKVRHTSASKSASAVTTTLTIGGIKGTFKSTTR</sequence>
<evidence type="ECO:0000256" key="10">
    <source>
        <dbReference type="ARBA" id="ARBA00023316"/>
    </source>
</evidence>
<protein>
    <recommendedName>
        <fullName evidence="12">Exo-1,3-beta-glucanase D</fullName>
    </recommendedName>
</protein>
<feature type="signal peptide" evidence="13">
    <location>
        <begin position="1"/>
        <end position="21"/>
    </location>
</feature>
<dbReference type="AlphaFoldDB" id="A0A8B0SF40"/>
<dbReference type="EMBL" id="CP072748">
    <property type="protein sequence ID" value="QTX09976.1"/>
    <property type="molecule type" value="Genomic_DNA"/>
</dbReference>
<evidence type="ECO:0000313" key="16">
    <source>
        <dbReference type="EMBL" id="QTX09976.1"/>
    </source>
</evidence>
<organism evidence="16">
    <name type="scientific">Thiothrix fructosivorans</name>
    <dbReference type="NCBI Taxonomy" id="111770"/>
    <lineage>
        <taxon>Bacteria</taxon>
        <taxon>Pseudomonadati</taxon>
        <taxon>Pseudomonadota</taxon>
        <taxon>Gammaproteobacteria</taxon>
        <taxon>Thiotrichales</taxon>
        <taxon>Thiotrichaceae</taxon>
        <taxon>Thiothrix</taxon>
    </lineage>
</organism>
<dbReference type="EMBL" id="JAFMPM010000008">
    <property type="protein sequence ID" value="MBO0615189.1"/>
    <property type="molecule type" value="Genomic_DNA"/>
</dbReference>
<evidence type="ECO:0000256" key="4">
    <source>
        <dbReference type="ARBA" id="ARBA00022801"/>
    </source>
</evidence>
<dbReference type="RefSeq" id="WP_207252913.1">
    <property type="nucleotide sequence ID" value="NZ_JAFMPM010000008.1"/>
</dbReference>
<evidence type="ECO:0000313" key="17">
    <source>
        <dbReference type="Proteomes" id="UP000664466"/>
    </source>
</evidence>
<dbReference type="SUPFAM" id="SSF49785">
    <property type="entry name" value="Galactose-binding domain-like"/>
    <property type="match status" value="1"/>
</dbReference>
<keyword evidence="8" id="KW-0325">Glycoprotein</keyword>
<evidence type="ECO:0000256" key="7">
    <source>
        <dbReference type="ARBA" id="ARBA00023136"/>
    </source>
</evidence>
<gene>
    <name evidence="16" type="ORF">J1836_015410</name>
    <name evidence="15" type="ORF">J1836_20020</name>
</gene>
<dbReference type="InterPro" id="IPR018087">
    <property type="entry name" value="Glyco_hydro_5_CS"/>
</dbReference>